<dbReference type="OrthoDB" id="8121869at2759"/>
<evidence type="ECO:0000313" key="3">
    <source>
        <dbReference type="Proteomes" id="UP000499080"/>
    </source>
</evidence>
<reference evidence="2 3" key="1">
    <citation type="journal article" date="2019" name="Sci. Rep.">
        <title>Orb-weaving spider Araneus ventricosus genome elucidates the spidroin gene catalogue.</title>
        <authorList>
            <person name="Kono N."/>
            <person name="Nakamura H."/>
            <person name="Ohtoshi R."/>
            <person name="Moran D.A.P."/>
            <person name="Shinohara A."/>
            <person name="Yoshida Y."/>
            <person name="Fujiwara M."/>
            <person name="Mori M."/>
            <person name="Tomita M."/>
            <person name="Arakawa K."/>
        </authorList>
    </citation>
    <scope>NUCLEOTIDE SEQUENCE [LARGE SCALE GENOMIC DNA]</scope>
</reference>
<evidence type="ECO:0000256" key="1">
    <source>
        <dbReference type="SAM" id="MobiDB-lite"/>
    </source>
</evidence>
<gene>
    <name evidence="2" type="ORF">AVEN_230806_1</name>
</gene>
<proteinExistence type="predicted"/>
<organism evidence="2 3">
    <name type="scientific">Araneus ventricosus</name>
    <name type="common">Orbweaver spider</name>
    <name type="synonym">Epeira ventricosa</name>
    <dbReference type="NCBI Taxonomy" id="182803"/>
    <lineage>
        <taxon>Eukaryota</taxon>
        <taxon>Metazoa</taxon>
        <taxon>Ecdysozoa</taxon>
        <taxon>Arthropoda</taxon>
        <taxon>Chelicerata</taxon>
        <taxon>Arachnida</taxon>
        <taxon>Araneae</taxon>
        <taxon>Araneomorphae</taxon>
        <taxon>Entelegynae</taxon>
        <taxon>Araneoidea</taxon>
        <taxon>Araneidae</taxon>
        <taxon>Araneus</taxon>
    </lineage>
</organism>
<sequence>MSSTIERPFIKTRSHNDRPKSGFLSDRGEFSSGIAPQCLIGDSCTRSSLSGISLFLDFLFQLMYNQVLETDFGGSSFRKNTRRPRSFLHCSKADSARHGPCGSTRCGIYCKHPFSSVFGLEVSLDKTWIVLYCPLLTKIFNAHIEIEYCNFVESIEYVCKYVNKGSDMAVFELTSGENDLNEIQQYQMRRSFRINEAVWRILNFPIQERHPTVIHLNVHLENGQRVYFMTENAAYLAKAPEEATPSFRLCTQEEFALTLLHYEVPKYYN</sequence>
<keyword evidence="3" id="KW-1185">Reference proteome</keyword>
<dbReference type="AlphaFoldDB" id="A0A4Y2A249"/>
<name>A0A4Y2A249_ARAVE</name>
<protein>
    <submittedName>
        <fullName evidence="2">Uncharacterized protein</fullName>
    </submittedName>
</protein>
<accession>A0A4Y2A249</accession>
<dbReference type="Proteomes" id="UP000499080">
    <property type="component" value="Unassembled WGS sequence"/>
</dbReference>
<evidence type="ECO:0000313" key="2">
    <source>
        <dbReference type="EMBL" id="GBL73852.1"/>
    </source>
</evidence>
<feature type="region of interest" description="Disordered" evidence="1">
    <location>
        <begin position="1"/>
        <end position="28"/>
    </location>
</feature>
<comment type="caution">
    <text evidence="2">The sequence shown here is derived from an EMBL/GenBank/DDBJ whole genome shotgun (WGS) entry which is preliminary data.</text>
</comment>
<dbReference type="EMBL" id="BGPR01000004">
    <property type="protein sequence ID" value="GBL73852.1"/>
    <property type="molecule type" value="Genomic_DNA"/>
</dbReference>